<keyword evidence="4" id="KW-1185">Reference proteome</keyword>
<feature type="transmembrane region" description="Helical" evidence="2">
    <location>
        <begin position="5"/>
        <end position="23"/>
    </location>
</feature>
<evidence type="ECO:0000313" key="3">
    <source>
        <dbReference type="EMBL" id="AUO19897.1"/>
    </source>
</evidence>
<sequence length="117" mass="13512">MYKWIIRVSAAAVGTVLLVMLKALDFNPILYIFPIILILFSFLNVVDDYEKTTPIEEDVRKVVIKPDNRQWDFADEECSRTSQTVEEKNQRKKNKKSGCAEPQTGLKNIYNKKSISI</sequence>
<dbReference type="AlphaFoldDB" id="A0A2K9P3Q9"/>
<keyword evidence="2" id="KW-0472">Membrane</keyword>
<feature type="region of interest" description="Disordered" evidence="1">
    <location>
        <begin position="81"/>
        <end position="104"/>
    </location>
</feature>
<name>A0A2K9P3Q9_9FIRM</name>
<gene>
    <name evidence="3" type="ORF">B9O19_01743</name>
</gene>
<proteinExistence type="predicted"/>
<keyword evidence="2" id="KW-0812">Transmembrane</keyword>
<dbReference type="KEGG" id="mpec:B9O19_01743"/>
<reference evidence="3 4" key="1">
    <citation type="submission" date="2017-04" db="EMBL/GenBank/DDBJ databases">
        <title>Monoglobus pectinilyticus 14 draft genome.</title>
        <authorList>
            <person name="Kim C."/>
            <person name="Rosendale D.I."/>
            <person name="Kelly W.J."/>
            <person name="Tannock G.W."/>
            <person name="Patchett M.L."/>
            <person name="Jordens J.Z."/>
        </authorList>
    </citation>
    <scope>NUCLEOTIDE SEQUENCE [LARGE SCALE GENOMIC DNA]</scope>
    <source>
        <strain evidence="3 4">14</strain>
    </source>
</reference>
<organism evidence="3 4">
    <name type="scientific">Monoglobus pectinilyticus</name>
    <dbReference type="NCBI Taxonomy" id="1981510"/>
    <lineage>
        <taxon>Bacteria</taxon>
        <taxon>Bacillati</taxon>
        <taxon>Bacillota</taxon>
        <taxon>Clostridia</taxon>
        <taxon>Monoglobales</taxon>
        <taxon>Monoglobaceae</taxon>
        <taxon>Monoglobus</taxon>
    </lineage>
</organism>
<protein>
    <submittedName>
        <fullName evidence="3">Uncharacterized protein</fullName>
    </submittedName>
</protein>
<dbReference type="Proteomes" id="UP000235589">
    <property type="component" value="Chromosome"/>
</dbReference>
<feature type="transmembrane region" description="Helical" evidence="2">
    <location>
        <begin position="29"/>
        <end position="46"/>
    </location>
</feature>
<accession>A0A2K9P3Q9</accession>
<dbReference type="RefSeq" id="WP_102366059.1">
    <property type="nucleotide sequence ID" value="NZ_CP020991.1"/>
</dbReference>
<dbReference type="GeneID" id="98063127"/>
<evidence type="ECO:0000256" key="2">
    <source>
        <dbReference type="SAM" id="Phobius"/>
    </source>
</evidence>
<keyword evidence="2" id="KW-1133">Transmembrane helix</keyword>
<dbReference type="EMBL" id="CP020991">
    <property type="protein sequence ID" value="AUO19897.1"/>
    <property type="molecule type" value="Genomic_DNA"/>
</dbReference>
<evidence type="ECO:0000256" key="1">
    <source>
        <dbReference type="SAM" id="MobiDB-lite"/>
    </source>
</evidence>
<evidence type="ECO:0000313" key="4">
    <source>
        <dbReference type="Proteomes" id="UP000235589"/>
    </source>
</evidence>